<evidence type="ECO:0000313" key="3">
    <source>
        <dbReference type="Proteomes" id="UP000642910"/>
    </source>
</evidence>
<accession>A0ABS0F1Z2</accession>
<dbReference type="RefSeq" id="WP_195867330.1">
    <property type="nucleotide sequence ID" value="NZ_JADPKZ010000035.1"/>
</dbReference>
<protein>
    <submittedName>
        <fullName evidence="2">Uncharacterized protein</fullName>
    </submittedName>
</protein>
<keyword evidence="1" id="KW-1133">Transmembrane helix</keyword>
<evidence type="ECO:0000313" key="2">
    <source>
        <dbReference type="EMBL" id="MBF8377323.1"/>
    </source>
</evidence>
<gene>
    <name evidence="2" type="ORF">IW967_05485</name>
</gene>
<sequence>MRIKRISFVIFLILLVVFILACLYLYIASQQDSYVSRVLKHDMVRAEAQSFRQLPLVTVDDSNTGAQYLAPYLSDPRLTEKVFKHDLILLVNQSKLPFQVRVINAWLSSPDFTDGNAVVFATYRNGLGQIRNLQILQDFAVPHYPMKH</sequence>
<evidence type="ECO:0000256" key="1">
    <source>
        <dbReference type="SAM" id="Phobius"/>
    </source>
</evidence>
<proteinExistence type="predicted"/>
<comment type="caution">
    <text evidence="2">The sequence shown here is derived from an EMBL/GenBank/DDBJ whole genome shotgun (WGS) entry which is preliminary data.</text>
</comment>
<keyword evidence="3" id="KW-1185">Reference proteome</keyword>
<dbReference type="Proteomes" id="UP000642910">
    <property type="component" value="Unassembled WGS sequence"/>
</dbReference>
<feature type="transmembrane region" description="Helical" evidence="1">
    <location>
        <begin position="7"/>
        <end position="27"/>
    </location>
</feature>
<dbReference type="PROSITE" id="PS51257">
    <property type="entry name" value="PROKAR_LIPOPROTEIN"/>
    <property type="match status" value="1"/>
</dbReference>
<reference evidence="2 3" key="1">
    <citation type="submission" date="2020-11" db="EMBL/GenBank/DDBJ databases">
        <title>Genomic insight of Alicyclobacillus mali FL 18 reveals a new arsenic-resistant strain, with potential in environmental biotechnology.</title>
        <authorList>
            <person name="Fiorentino G."/>
            <person name="Gallo G."/>
            <person name="Aulitto M."/>
        </authorList>
    </citation>
    <scope>NUCLEOTIDE SEQUENCE [LARGE SCALE GENOMIC DNA]</scope>
    <source>
        <strain evidence="2 3">FL 18</strain>
    </source>
</reference>
<organism evidence="2 3">
    <name type="scientific">Alicyclobacillus mali</name>
    <name type="common">ex Roth et al. 2021</name>
    <dbReference type="NCBI Taxonomy" id="1123961"/>
    <lineage>
        <taxon>Bacteria</taxon>
        <taxon>Bacillati</taxon>
        <taxon>Bacillota</taxon>
        <taxon>Bacilli</taxon>
        <taxon>Bacillales</taxon>
        <taxon>Alicyclobacillaceae</taxon>
        <taxon>Alicyclobacillus</taxon>
    </lineage>
</organism>
<keyword evidence="1" id="KW-0812">Transmembrane</keyword>
<dbReference type="EMBL" id="JADPKZ010000035">
    <property type="protein sequence ID" value="MBF8377323.1"/>
    <property type="molecule type" value="Genomic_DNA"/>
</dbReference>
<name>A0ABS0F1Z2_9BACL</name>
<keyword evidence="1" id="KW-0472">Membrane</keyword>